<proteinExistence type="predicted"/>
<dbReference type="AlphaFoldDB" id="A0A812X3L0"/>
<dbReference type="EMBL" id="CAJNJA010035229">
    <property type="protein sequence ID" value="CAE7704139.1"/>
    <property type="molecule type" value="Genomic_DNA"/>
</dbReference>
<evidence type="ECO:0000313" key="3">
    <source>
        <dbReference type="Proteomes" id="UP000601435"/>
    </source>
</evidence>
<dbReference type="OrthoDB" id="444572at2759"/>
<name>A0A812X3L0_9DINO</name>
<feature type="non-terminal residue" evidence="2">
    <location>
        <position position="1"/>
    </location>
</feature>
<organism evidence="2 3">
    <name type="scientific">Symbiodinium necroappetens</name>
    <dbReference type="NCBI Taxonomy" id="1628268"/>
    <lineage>
        <taxon>Eukaryota</taxon>
        <taxon>Sar</taxon>
        <taxon>Alveolata</taxon>
        <taxon>Dinophyceae</taxon>
        <taxon>Suessiales</taxon>
        <taxon>Symbiodiniaceae</taxon>
        <taxon>Symbiodinium</taxon>
    </lineage>
</organism>
<evidence type="ECO:0000256" key="1">
    <source>
        <dbReference type="SAM" id="MobiDB-lite"/>
    </source>
</evidence>
<gene>
    <name evidence="2" type="ORF">SNEC2469_LOCUS20285</name>
</gene>
<accession>A0A812X3L0</accession>
<keyword evidence="3" id="KW-1185">Reference proteome</keyword>
<comment type="caution">
    <text evidence="2">The sequence shown here is derived from an EMBL/GenBank/DDBJ whole genome shotgun (WGS) entry which is preliminary data.</text>
</comment>
<feature type="region of interest" description="Disordered" evidence="1">
    <location>
        <begin position="20"/>
        <end position="49"/>
    </location>
</feature>
<sequence>VQSLQLEAKDLADQLAKISTPIAAEGEEEPEKQAQQAKTDEQGTPTKLSDRLSWEKIEAMSNEERFALSQEVGPAFGLSVAIVAVCYWSITLPVLLNAYHDSTGEWPRVEEIFSLSDGGKAAGAVAGILGLAALLKPLRIACAIALTPWTADNVLPLVPWLSQKKEDGAGKA</sequence>
<protein>
    <submittedName>
        <fullName evidence="2">Uncharacterized protein</fullName>
    </submittedName>
</protein>
<reference evidence="2" key="1">
    <citation type="submission" date="2021-02" db="EMBL/GenBank/DDBJ databases">
        <authorList>
            <person name="Dougan E. K."/>
            <person name="Rhodes N."/>
            <person name="Thang M."/>
            <person name="Chan C."/>
        </authorList>
    </citation>
    <scope>NUCLEOTIDE SEQUENCE</scope>
</reference>
<dbReference type="Proteomes" id="UP000601435">
    <property type="component" value="Unassembled WGS sequence"/>
</dbReference>
<evidence type="ECO:0000313" key="2">
    <source>
        <dbReference type="EMBL" id="CAE7704139.1"/>
    </source>
</evidence>